<dbReference type="RefSeq" id="WP_176929581.1">
    <property type="nucleotide sequence ID" value="NZ_FNET01000004.1"/>
</dbReference>
<accession>A0A1G8YMG3</accession>
<dbReference type="AlphaFoldDB" id="A0A1G8YMG3"/>
<evidence type="ECO:0000256" key="1">
    <source>
        <dbReference type="SAM" id="SignalP"/>
    </source>
</evidence>
<protein>
    <submittedName>
        <fullName evidence="3">CHRD domain-containing protein</fullName>
    </submittedName>
</protein>
<reference evidence="4" key="1">
    <citation type="submission" date="2016-10" db="EMBL/GenBank/DDBJ databases">
        <authorList>
            <person name="Varghese N."/>
            <person name="Submissions S."/>
        </authorList>
    </citation>
    <scope>NUCLEOTIDE SEQUENCE [LARGE SCALE GENOMIC DNA]</scope>
    <source>
        <strain evidence="4">DSM 44796</strain>
    </source>
</reference>
<sequence length="169" mass="17452">MKRHIRNLIAPVAVSAFLFAGFAPAAQADDHGSHGSGVNIGIGLGLDLDLGLGSVHRSARLTGAAEVPGPGDPDGRGHASVRVKRDHVCATLVVKRIQAASAAHIHRGAAGTAGPVVVHLEAPADGSSSSCSHVGRTLAQEIARHPERFYVNVHNTDYPAGAVRGQLHR</sequence>
<gene>
    <name evidence="3" type="ORF">SAMN04488074_10496</name>
</gene>
<organism evidence="3 4">
    <name type="scientific">Lentzea albidocapillata subsp. violacea</name>
    <dbReference type="NCBI Taxonomy" id="128104"/>
    <lineage>
        <taxon>Bacteria</taxon>
        <taxon>Bacillati</taxon>
        <taxon>Actinomycetota</taxon>
        <taxon>Actinomycetes</taxon>
        <taxon>Pseudonocardiales</taxon>
        <taxon>Pseudonocardiaceae</taxon>
        <taxon>Lentzea</taxon>
    </lineage>
</organism>
<evidence type="ECO:0000259" key="2">
    <source>
        <dbReference type="SMART" id="SM00754"/>
    </source>
</evidence>
<dbReference type="Proteomes" id="UP000199682">
    <property type="component" value="Unassembled WGS sequence"/>
</dbReference>
<evidence type="ECO:0000313" key="4">
    <source>
        <dbReference type="Proteomes" id="UP000199682"/>
    </source>
</evidence>
<name>A0A1G8YMG3_9PSEU</name>
<feature type="chain" id="PRO_5011574957" evidence="1">
    <location>
        <begin position="29"/>
        <end position="169"/>
    </location>
</feature>
<proteinExistence type="predicted"/>
<evidence type="ECO:0000313" key="3">
    <source>
        <dbReference type="EMBL" id="SDK04062.1"/>
    </source>
</evidence>
<feature type="domain" description="CHRD" evidence="2">
    <location>
        <begin position="55"/>
        <end position="169"/>
    </location>
</feature>
<dbReference type="SMART" id="SM00754">
    <property type="entry name" value="CHRD"/>
    <property type="match status" value="1"/>
</dbReference>
<keyword evidence="1" id="KW-0732">Signal</keyword>
<dbReference type="InterPro" id="IPR010895">
    <property type="entry name" value="CHRD"/>
</dbReference>
<dbReference type="EMBL" id="FNET01000004">
    <property type="protein sequence ID" value="SDK04062.1"/>
    <property type="molecule type" value="Genomic_DNA"/>
</dbReference>
<feature type="signal peptide" evidence="1">
    <location>
        <begin position="1"/>
        <end position="28"/>
    </location>
</feature>
<dbReference type="Pfam" id="PF07452">
    <property type="entry name" value="CHRD"/>
    <property type="match status" value="1"/>
</dbReference>